<dbReference type="InterPro" id="IPR011127">
    <property type="entry name" value="Dala_Dala_lig_N"/>
</dbReference>
<dbReference type="PROSITE" id="PS00844">
    <property type="entry name" value="DALA_DALA_LIGASE_2"/>
    <property type="match status" value="1"/>
</dbReference>
<proteinExistence type="inferred from homology"/>
<evidence type="ECO:0000256" key="6">
    <source>
        <dbReference type="ARBA" id="ARBA00022840"/>
    </source>
</evidence>
<comment type="caution">
    <text evidence="13">The sequence shown here is derived from an EMBL/GenBank/DDBJ whole genome shotgun (WGS) entry which is preliminary data.</text>
</comment>
<dbReference type="InterPro" id="IPR000291">
    <property type="entry name" value="D-Ala_lig_Van_CS"/>
</dbReference>
<organism evidence="13 14">
    <name type="scientific">Bifidobacterium favimelis</name>
    <dbReference type="NCBI Taxonomy" id="3122979"/>
    <lineage>
        <taxon>Bacteria</taxon>
        <taxon>Bacillati</taxon>
        <taxon>Actinomycetota</taxon>
        <taxon>Actinomycetes</taxon>
        <taxon>Bifidobacteriales</taxon>
        <taxon>Bifidobacteriaceae</taxon>
        <taxon>Bifidobacterium</taxon>
    </lineage>
</organism>
<dbReference type="PANTHER" id="PTHR23132:SF23">
    <property type="entry name" value="D-ALANINE--D-ALANINE LIGASE B"/>
    <property type="match status" value="1"/>
</dbReference>
<dbReference type="PROSITE" id="PS00843">
    <property type="entry name" value="DALA_DALA_LIGASE_1"/>
    <property type="match status" value="1"/>
</dbReference>
<evidence type="ECO:0000256" key="10">
    <source>
        <dbReference type="HAMAP-Rule" id="MF_00047"/>
    </source>
</evidence>
<protein>
    <recommendedName>
        <fullName evidence="10">D-alanine--D-alanine ligase</fullName>
        <ecNumber evidence="10">6.3.2.4</ecNumber>
    </recommendedName>
    <alternativeName>
        <fullName evidence="10">D-Ala-D-Ala ligase</fullName>
    </alternativeName>
    <alternativeName>
        <fullName evidence="10">D-alanylalanine synthetase</fullName>
    </alternativeName>
</protein>
<dbReference type="NCBIfam" id="TIGR01205">
    <property type="entry name" value="D_ala_D_alaTIGR"/>
    <property type="match status" value="1"/>
</dbReference>
<reference evidence="13 14" key="1">
    <citation type="submission" date="2024-02" db="EMBL/GenBank/DDBJ databases">
        <title>Bifidobacterium honeyensis sp. nov., isolated from the comb honey.</title>
        <authorList>
            <person name="Liu W."/>
            <person name="Li Y."/>
        </authorList>
    </citation>
    <scope>NUCLEOTIDE SEQUENCE [LARGE SCALE GENOMIC DNA]</scope>
    <source>
        <strain evidence="13 14">IMAU50988</strain>
    </source>
</reference>
<dbReference type="InterPro" id="IPR005905">
    <property type="entry name" value="D_ala_D_ala"/>
</dbReference>
<dbReference type="PROSITE" id="PS50975">
    <property type="entry name" value="ATP_GRASP"/>
    <property type="match status" value="1"/>
</dbReference>
<dbReference type="InterPro" id="IPR013815">
    <property type="entry name" value="ATP_grasp_subdomain_1"/>
</dbReference>
<dbReference type="InterPro" id="IPR016185">
    <property type="entry name" value="PreATP-grasp_dom_sf"/>
</dbReference>
<evidence type="ECO:0000256" key="7">
    <source>
        <dbReference type="ARBA" id="ARBA00022960"/>
    </source>
</evidence>
<evidence type="ECO:0000256" key="9">
    <source>
        <dbReference type="ARBA" id="ARBA00023316"/>
    </source>
</evidence>
<dbReference type="Pfam" id="PF01820">
    <property type="entry name" value="Dala_Dala_lig_N"/>
    <property type="match status" value="1"/>
</dbReference>
<keyword evidence="3 10" id="KW-0963">Cytoplasm</keyword>
<dbReference type="NCBIfam" id="NF002378">
    <property type="entry name" value="PRK01372.1"/>
    <property type="match status" value="1"/>
</dbReference>
<sequence>MKVAVVFGGTSTEREVSIASAVEVIRALRELGHEVIAVDSARGRLSLEEEGRLALPSSAPAAIQDQPDSTQLEALRQTRSEVNLSSAVLDCDLVFLALHGGSGENGQIQALLELAQVPFTGSGSTASGLAMDKELSKRVARSAGILTPDWLTGPVDADQVGDRLGWPVVVKPDAEGSSVGLSIVDGPEGLPAAIAEAATYGQVIVERFVTGREFTVSVLGHSALPVGEIVKPEGKVFDYASKYQNDGVQEVFPARISGDLARGLQEAAETIHRVFKLRGYSRSDFIVDREGRIWFMEANTLPGLTRSSLLPKAAAAAGISFDDLCERICRLALPED</sequence>
<comment type="function">
    <text evidence="10">Cell wall formation.</text>
</comment>
<keyword evidence="6 11" id="KW-0067">ATP-binding</keyword>
<dbReference type="InterPro" id="IPR011095">
    <property type="entry name" value="Dala_Dala_lig_C"/>
</dbReference>
<dbReference type="SUPFAM" id="SSF56059">
    <property type="entry name" value="Glutathione synthetase ATP-binding domain-like"/>
    <property type="match status" value="1"/>
</dbReference>
<accession>A0ABU8ZPV1</accession>
<evidence type="ECO:0000256" key="8">
    <source>
        <dbReference type="ARBA" id="ARBA00022984"/>
    </source>
</evidence>
<evidence type="ECO:0000256" key="3">
    <source>
        <dbReference type="ARBA" id="ARBA00022490"/>
    </source>
</evidence>
<evidence type="ECO:0000313" key="13">
    <source>
        <dbReference type="EMBL" id="MEK0307287.1"/>
    </source>
</evidence>
<keyword evidence="8 10" id="KW-0573">Peptidoglycan synthesis</keyword>
<evidence type="ECO:0000256" key="4">
    <source>
        <dbReference type="ARBA" id="ARBA00022598"/>
    </source>
</evidence>
<dbReference type="Gene3D" id="3.30.470.20">
    <property type="entry name" value="ATP-grasp fold, B domain"/>
    <property type="match status" value="1"/>
</dbReference>
<keyword evidence="9 10" id="KW-0961">Cell wall biogenesis/degradation</keyword>
<comment type="pathway">
    <text evidence="10">Cell wall biogenesis; peptidoglycan biosynthesis.</text>
</comment>
<dbReference type="PANTHER" id="PTHR23132">
    <property type="entry name" value="D-ALANINE--D-ALANINE LIGASE"/>
    <property type="match status" value="1"/>
</dbReference>
<evidence type="ECO:0000259" key="12">
    <source>
        <dbReference type="PROSITE" id="PS50975"/>
    </source>
</evidence>
<comment type="similarity">
    <text evidence="2 10">Belongs to the D-alanine--D-alanine ligase family.</text>
</comment>
<dbReference type="Pfam" id="PF07478">
    <property type="entry name" value="Dala_Dala_lig_C"/>
    <property type="match status" value="1"/>
</dbReference>
<dbReference type="PIRSF" id="PIRSF039102">
    <property type="entry name" value="Ddl/VanB"/>
    <property type="match status" value="1"/>
</dbReference>
<dbReference type="Gene3D" id="3.40.50.20">
    <property type="match status" value="1"/>
</dbReference>
<evidence type="ECO:0000256" key="1">
    <source>
        <dbReference type="ARBA" id="ARBA00004496"/>
    </source>
</evidence>
<dbReference type="Gene3D" id="3.30.1490.20">
    <property type="entry name" value="ATP-grasp fold, A domain"/>
    <property type="match status" value="1"/>
</dbReference>
<comment type="subcellular location">
    <subcellularLocation>
        <location evidence="1 10">Cytoplasm</location>
    </subcellularLocation>
</comment>
<keyword evidence="14" id="KW-1185">Reference proteome</keyword>
<dbReference type="EMBL" id="JBANBB010000003">
    <property type="protein sequence ID" value="MEK0307287.1"/>
    <property type="molecule type" value="Genomic_DNA"/>
</dbReference>
<name>A0ABU8ZPV1_9BIFI</name>
<comment type="catalytic activity">
    <reaction evidence="10">
        <text>2 D-alanine + ATP = D-alanyl-D-alanine + ADP + phosphate + H(+)</text>
        <dbReference type="Rhea" id="RHEA:11224"/>
        <dbReference type="ChEBI" id="CHEBI:15378"/>
        <dbReference type="ChEBI" id="CHEBI:30616"/>
        <dbReference type="ChEBI" id="CHEBI:43474"/>
        <dbReference type="ChEBI" id="CHEBI:57416"/>
        <dbReference type="ChEBI" id="CHEBI:57822"/>
        <dbReference type="ChEBI" id="CHEBI:456216"/>
        <dbReference type="EC" id="6.3.2.4"/>
    </reaction>
</comment>
<dbReference type="InterPro" id="IPR011761">
    <property type="entry name" value="ATP-grasp"/>
</dbReference>
<evidence type="ECO:0000256" key="5">
    <source>
        <dbReference type="ARBA" id="ARBA00022741"/>
    </source>
</evidence>
<dbReference type="RefSeq" id="WP_340470039.1">
    <property type="nucleotide sequence ID" value="NZ_JBANBB010000003.1"/>
</dbReference>
<dbReference type="HAMAP" id="MF_00047">
    <property type="entry name" value="Dala_Dala_lig"/>
    <property type="match status" value="1"/>
</dbReference>
<feature type="domain" description="ATP-grasp" evidence="12">
    <location>
        <begin position="137"/>
        <end position="330"/>
    </location>
</feature>
<dbReference type="SUPFAM" id="SSF52440">
    <property type="entry name" value="PreATP-grasp domain"/>
    <property type="match status" value="1"/>
</dbReference>
<dbReference type="Proteomes" id="UP001373159">
    <property type="component" value="Unassembled WGS sequence"/>
</dbReference>
<dbReference type="EC" id="6.3.2.4" evidence="10"/>
<evidence type="ECO:0000313" key="14">
    <source>
        <dbReference type="Proteomes" id="UP001373159"/>
    </source>
</evidence>
<dbReference type="GO" id="GO:0008716">
    <property type="term" value="F:D-alanine-D-alanine ligase activity"/>
    <property type="evidence" value="ECO:0007669"/>
    <property type="project" value="UniProtKB-EC"/>
</dbReference>
<keyword evidence="4 10" id="KW-0436">Ligase</keyword>
<keyword evidence="7 10" id="KW-0133">Cell shape</keyword>
<evidence type="ECO:0000256" key="2">
    <source>
        <dbReference type="ARBA" id="ARBA00010871"/>
    </source>
</evidence>
<keyword evidence="5 11" id="KW-0547">Nucleotide-binding</keyword>
<gene>
    <name evidence="10" type="primary">ddl</name>
    <name evidence="13" type="ORF">V8P97_07420</name>
</gene>
<evidence type="ECO:0000256" key="11">
    <source>
        <dbReference type="PROSITE-ProRule" id="PRU00409"/>
    </source>
</evidence>